<comment type="similarity">
    <text evidence="2">Belongs to the CD36 family.</text>
</comment>
<evidence type="ECO:0000256" key="6">
    <source>
        <dbReference type="ARBA" id="ARBA00023180"/>
    </source>
</evidence>
<protein>
    <submittedName>
        <fullName evidence="8">Uncharacterized protein</fullName>
    </submittedName>
</protein>
<dbReference type="PANTHER" id="PTHR11923">
    <property type="entry name" value="SCAVENGER RECEPTOR CLASS B TYPE-1 SR-B1"/>
    <property type="match status" value="1"/>
</dbReference>
<evidence type="ECO:0000256" key="1">
    <source>
        <dbReference type="ARBA" id="ARBA00004370"/>
    </source>
</evidence>
<reference evidence="8" key="1">
    <citation type="submission" date="2015-04" db="EMBL/GenBank/DDBJ databases">
        <title>The genome sequence of the plant pathogenic Rhizarian Plasmodiophora brassicae reveals insights in its biotrophic life cycle and the origin of chitin synthesis.</title>
        <authorList>
            <person name="Schwelm A."/>
            <person name="Fogelqvist J."/>
            <person name="Knaust A."/>
            <person name="Julke S."/>
            <person name="Lilja T."/>
            <person name="Dhandapani V."/>
            <person name="Bonilla-Rosso G."/>
            <person name="Karlsson M."/>
            <person name="Shevchenko A."/>
            <person name="Choi S.R."/>
            <person name="Kim H.G."/>
            <person name="Park J.Y."/>
            <person name="Lim Y.P."/>
            <person name="Ludwig-Muller J."/>
            <person name="Dixelius C."/>
        </authorList>
    </citation>
    <scope>NUCLEOTIDE SEQUENCE</scope>
    <source>
        <tissue evidence="8">Potato root galls</tissue>
    </source>
</reference>
<organism evidence="8">
    <name type="scientific">Spongospora subterranea</name>
    <dbReference type="NCBI Taxonomy" id="70186"/>
    <lineage>
        <taxon>Eukaryota</taxon>
        <taxon>Sar</taxon>
        <taxon>Rhizaria</taxon>
        <taxon>Endomyxa</taxon>
        <taxon>Phytomyxea</taxon>
        <taxon>Plasmodiophorida</taxon>
        <taxon>Plasmodiophoridae</taxon>
        <taxon>Spongospora</taxon>
    </lineage>
</organism>
<sequence length="135" mass="14765">YLPYFLSNPHMFQSDPALTARFTGYAPDPAKHSVLFDIEPISGLVIHGQGSIQLNLRIDNGALLDNRFLFDGTKPLYLPISWKPKNISMGPTDADKIRSLASAVKGAKIGGILLIVAGAILILPGMYMMFKRPPK</sequence>
<name>A0A0H5QK11_9EUKA</name>
<keyword evidence="3 7" id="KW-0812">Transmembrane</keyword>
<keyword evidence="5 7" id="KW-0472">Membrane</keyword>
<dbReference type="EMBL" id="HACM01002003">
    <property type="protein sequence ID" value="CRZ02445.1"/>
    <property type="molecule type" value="Transcribed_RNA"/>
</dbReference>
<keyword evidence="6" id="KW-0325">Glycoprotein</keyword>
<feature type="transmembrane region" description="Helical" evidence="7">
    <location>
        <begin position="109"/>
        <end position="130"/>
    </location>
</feature>
<dbReference type="GO" id="GO:0005737">
    <property type="term" value="C:cytoplasm"/>
    <property type="evidence" value="ECO:0007669"/>
    <property type="project" value="TreeGrafter"/>
</dbReference>
<dbReference type="AlphaFoldDB" id="A0A0H5QK11"/>
<evidence type="ECO:0000256" key="7">
    <source>
        <dbReference type="SAM" id="Phobius"/>
    </source>
</evidence>
<proteinExistence type="inferred from homology"/>
<comment type="subcellular location">
    <subcellularLocation>
        <location evidence="1">Membrane</location>
    </subcellularLocation>
</comment>
<feature type="non-terminal residue" evidence="8">
    <location>
        <position position="135"/>
    </location>
</feature>
<feature type="non-terminal residue" evidence="8">
    <location>
        <position position="1"/>
    </location>
</feature>
<dbReference type="PANTHER" id="PTHR11923:SF51">
    <property type="entry name" value="LYSOSOME MEMBRANE PROTEIN 2"/>
    <property type="match status" value="1"/>
</dbReference>
<dbReference type="GO" id="GO:0016020">
    <property type="term" value="C:membrane"/>
    <property type="evidence" value="ECO:0007669"/>
    <property type="project" value="UniProtKB-SubCell"/>
</dbReference>
<dbReference type="GO" id="GO:0005044">
    <property type="term" value="F:scavenger receptor activity"/>
    <property type="evidence" value="ECO:0007669"/>
    <property type="project" value="TreeGrafter"/>
</dbReference>
<dbReference type="InterPro" id="IPR002159">
    <property type="entry name" value="CD36_fam"/>
</dbReference>
<evidence type="ECO:0000256" key="2">
    <source>
        <dbReference type="ARBA" id="ARBA00010532"/>
    </source>
</evidence>
<evidence type="ECO:0000256" key="4">
    <source>
        <dbReference type="ARBA" id="ARBA00022989"/>
    </source>
</evidence>
<evidence type="ECO:0000256" key="5">
    <source>
        <dbReference type="ARBA" id="ARBA00023136"/>
    </source>
</evidence>
<accession>A0A0H5QK11</accession>
<evidence type="ECO:0000256" key="3">
    <source>
        <dbReference type="ARBA" id="ARBA00022692"/>
    </source>
</evidence>
<dbReference type="Pfam" id="PF01130">
    <property type="entry name" value="CD36"/>
    <property type="match status" value="1"/>
</dbReference>
<keyword evidence="4 7" id="KW-1133">Transmembrane helix</keyword>
<evidence type="ECO:0000313" key="8">
    <source>
        <dbReference type="EMBL" id="CRZ02445.1"/>
    </source>
</evidence>